<dbReference type="InterPro" id="IPR043128">
    <property type="entry name" value="Rev_trsase/Diguanyl_cyclase"/>
</dbReference>
<name>W9VED8_9GAMM</name>
<proteinExistence type="predicted"/>
<evidence type="ECO:0000259" key="2">
    <source>
        <dbReference type="PROSITE" id="PS50887"/>
    </source>
</evidence>
<dbReference type="Pfam" id="PF00563">
    <property type="entry name" value="EAL"/>
    <property type="match status" value="1"/>
</dbReference>
<dbReference type="Proteomes" id="UP000019460">
    <property type="component" value="Unassembled WGS sequence"/>
</dbReference>
<dbReference type="InterPro" id="IPR035965">
    <property type="entry name" value="PAS-like_dom_sf"/>
</dbReference>
<dbReference type="InterPro" id="IPR029787">
    <property type="entry name" value="Nucleotide_cyclase"/>
</dbReference>
<dbReference type="InterPro" id="IPR050706">
    <property type="entry name" value="Cyclic-di-GMP_PDE-like"/>
</dbReference>
<dbReference type="SMART" id="SM00052">
    <property type="entry name" value="EAL"/>
    <property type="match status" value="1"/>
</dbReference>
<dbReference type="Gene3D" id="3.20.20.450">
    <property type="entry name" value="EAL domain"/>
    <property type="match status" value="1"/>
</dbReference>
<organism evidence="3 4">
    <name type="scientific">Imhoffiella purpurea</name>
    <dbReference type="NCBI Taxonomy" id="1249627"/>
    <lineage>
        <taxon>Bacteria</taxon>
        <taxon>Pseudomonadati</taxon>
        <taxon>Pseudomonadota</taxon>
        <taxon>Gammaproteobacteria</taxon>
        <taxon>Chromatiales</taxon>
        <taxon>Chromatiaceae</taxon>
        <taxon>Imhoffiella</taxon>
    </lineage>
</organism>
<dbReference type="CDD" id="cd01948">
    <property type="entry name" value="EAL"/>
    <property type="match status" value="1"/>
</dbReference>
<dbReference type="InterPro" id="IPR011006">
    <property type="entry name" value="CheY-like_superfamily"/>
</dbReference>
<gene>
    <name evidence="3" type="ORF">D779_1432</name>
</gene>
<protein>
    <submittedName>
        <fullName evidence="3">PAS/PAC domain protein</fullName>
    </submittedName>
</protein>
<dbReference type="SUPFAM" id="SSF55073">
    <property type="entry name" value="Nucleotide cyclase"/>
    <property type="match status" value="1"/>
</dbReference>
<dbReference type="SUPFAM" id="SSF55785">
    <property type="entry name" value="PYP-like sensor domain (PAS domain)"/>
    <property type="match status" value="1"/>
</dbReference>
<keyword evidence="4" id="KW-1185">Reference proteome</keyword>
<dbReference type="InterPro" id="IPR000014">
    <property type="entry name" value="PAS"/>
</dbReference>
<dbReference type="SUPFAM" id="SSF52172">
    <property type="entry name" value="CheY-like"/>
    <property type="match status" value="1"/>
</dbReference>
<dbReference type="CDD" id="cd00130">
    <property type="entry name" value="PAS"/>
    <property type="match status" value="1"/>
</dbReference>
<accession>W9VED8</accession>
<evidence type="ECO:0000313" key="3">
    <source>
        <dbReference type="EMBL" id="EXJ15336.1"/>
    </source>
</evidence>
<dbReference type="InterPro" id="IPR000160">
    <property type="entry name" value="GGDEF_dom"/>
</dbReference>
<feature type="domain" description="GGDEF" evidence="2">
    <location>
        <begin position="295"/>
        <end position="428"/>
    </location>
</feature>
<dbReference type="EMBL" id="AONC01000027">
    <property type="protein sequence ID" value="EXJ15336.1"/>
    <property type="molecule type" value="Genomic_DNA"/>
</dbReference>
<dbReference type="SUPFAM" id="SSF141868">
    <property type="entry name" value="EAL domain-like"/>
    <property type="match status" value="1"/>
</dbReference>
<dbReference type="PANTHER" id="PTHR33121">
    <property type="entry name" value="CYCLIC DI-GMP PHOSPHODIESTERASE PDEF"/>
    <property type="match status" value="1"/>
</dbReference>
<dbReference type="InterPro" id="IPR001633">
    <property type="entry name" value="EAL_dom"/>
</dbReference>
<dbReference type="eggNOG" id="COG2200">
    <property type="taxonomic scope" value="Bacteria"/>
</dbReference>
<dbReference type="AlphaFoldDB" id="W9VED8"/>
<dbReference type="PROSITE" id="PS50883">
    <property type="entry name" value="EAL"/>
    <property type="match status" value="1"/>
</dbReference>
<dbReference type="PROSITE" id="PS50887">
    <property type="entry name" value="GGDEF"/>
    <property type="match status" value="1"/>
</dbReference>
<dbReference type="GO" id="GO:0071111">
    <property type="term" value="F:cyclic-guanylate-specific phosphodiesterase activity"/>
    <property type="evidence" value="ECO:0007669"/>
    <property type="project" value="InterPro"/>
</dbReference>
<reference evidence="3 4" key="1">
    <citation type="submission" date="2012-11" db="EMBL/GenBank/DDBJ databases">
        <title>Genome assembly of Thiorhodococcus sp. AK35.</title>
        <authorList>
            <person name="Nupur N."/>
            <person name="Khatri I."/>
            <person name="Subramanian S."/>
            <person name="Pinnaka A."/>
        </authorList>
    </citation>
    <scope>NUCLEOTIDE SEQUENCE [LARGE SCALE GENOMIC DNA]</scope>
    <source>
        <strain evidence="3 4">AK35</strain>
    </source>
</reference>
<evidence type="ECO:0000259" key="1">
    <source>
        <dbReference type="PROSITE" id="PS50883"/>
    </source>
</evidence>
<feature type="domain" description="EAL" evidence="1">
    <location>
        <begin position="444"/>
        <end position="691"/>
    </location>
</feature>
<evidence type="ECO:0000313" key="4">
    <source>
        <dbReference type="Proteomes" id="UP000019460"/>
    </source>
</evidence>
<dbReference type="Gene3D" id="3.30.450.20">
    <property type="entry name" value="PAS domain"/>
    <property type="match status" value="1"/>
</dbReference>
<dbReference type="Gene3D" id="3.30.70.270">
    <property type="match status" value="1"/>
</dbReference>
<dbReference type="Gene3D" id="3.40.50.2300">
    <property type="match status" value="1"/>
</dbReference>
<dbReference type="Pfam" id="PF00990">
    <property type="entry name" value="GGDEF"/>
    <property type="match status" value="1"/>
</dbReference>
<sequence length="691" mass="76565">MHSKTATLLLITTQSSEAERLVATLREDGLASKSVSIPNAERLGETITQRGCDIIICFSDERDLNLDEVLTAYRKSTADIPLILVTDGENHAGLTAKARRSGARDLVERGDSERLKLAVRREFSDLVKRREAQALNDRLKDCEQRSLEIIEVTSAGVAFIQDGLHIETNPAYPRLFGFESQEEVLATPFLDLIDAGSQKRVRDILRPSDASSTSPAELDLTCKRTDGSLFEAHLLAAPAEYEDEPCLRLILKANVPQPIAQTGSNAAHATGNELGLISFLAEIETHIGQDRNVERPFAIFYIRIKKSVDLLRDLGLTHALELFEEFAKTLDALVADKGFLARLGDDGFGLLVDGLGEFEAKALAEKITSNARLPNQRRQNGDATADCEIGYFLVSDRAAAAEDIVNAAHRLCIGHDFTDRDHVPGQQPPTSLAARVKQEDEDGDVTIARKIEYALRNDQLKLVYQPIISLMGDSQENYSVLIRLLDEEENLLEAKDFIGPAIRGGLIEEVDKWAIRSAIRTIGEQRKAGHNLSLFLNLSEDTFRNPSIVLWICDCLREFDVRGNWLTFQFQEELVVGNLASIGKLVDTLKKIKCRVAINRFGVSERPELILQGLSLDYVLLKPSFAQSLADDAQKQQRLLQLATLAKEFNVKSIVTGVEDARALTVLWTAGVDYVQGNFLQRPSPSLEVQA</sequence>
<dbReference type="PANTHER" id="PTHR33121:SF23">
    <property type="entry name" value="CYCLIC DI-GMP PHOSPHODIESTERASE PDEB"/>
    <property type="match status" value="1"/>
</dbReference>
<dbReference type="eggNOG" id="COG2199">
    <property type="taxonomic scope" value="Bacteria"/>
</dbReference>
<comment type="caution">
    <text evidence="3">The sequence shown here is derived from an EMBL/GenBank/DDBJ whole genome shotgun (WGS) entry which is preliminary data.</text>
</comment>
<dbReference type="STRING" id="1249627.D779_1432"/>
<dbReference type="InterPro" id="IPR035919">
    <property type="entry name" value="EAL_sf"/>
</dbReference>